<evidence type="ECO:0000256" key="1">
    <source>
        <dbReference type="PROSITE-ProRule" id="PRU00339"/>
    </source>
</evidence>
<sequence>MADLHFLRPLWLLLLLVLPLVPLWVRYGRQGQHGWSALIPSPLLRALTDDGEADAAGLHRRGTGVLAATLVVLTAVALAGPSWRQAPTPLKTSQDSLVIVLDLSLSMLATDEEPDRLTRAKRKIRDILSARQGSLTGLVVYAGDAHVVTPLTDDRQTIETLIDVLDPTMMPASGNRADLGVKRALALMERGAPAEGRILLMADNLREADQQRIPGILEGTPYDLSTLTVGTREGSPIPLKDRGFIRDQGNVVISRADPDALARVARATGGKSARLALNSEDIKRLALGGDSDGDWQETDRGRSIDRWQDDGYWLLWPLGILALLAWRRGLVLALVIVLVPVMPRTGQALDWDGLWQREDQRAEQMIESDPARAANQLTDPQWRGSALYRSGDFKSSAEAFSQSDSADAAYNRGNALARQGRLKAALDAYQTALERNPNHTDAAHNRDIVREALKKRQQQKQQSGNGQQKRNSQQESRTGSQDGQSGQNQQGDQQRDQNGQSGQNQQGRQGNPSESSTTPGQADDQSQQAPSSKARRDQQNPGGGQGNAAPRPGEITERPLSQSEEQWLRRIPDDPSGLMRRKFLYQYRERSTPRDSKGDTPW</sequence>
<evidence type="ECO:0000256" key="3">
    <source>
        <dbReference type="SAM" id="Phobius"/>
    </source>
</evidence>
<dbReference type="InterPro" id="IPR050768">
    <property type="entry name" value="UPF0353/GerABKA_families"/>
</dbReference>
<organism evidence="5 6">
    <name type="scientific">Tamilnaduibacter salinus</name>
    <dbReference type="NCBI Taxonomy" id="1484056"/>
    <lineage>
        <taxon>Bacteria</taxon>
        <taxon>Pseudomonadati</taxon>
        <taxon>Pseudomonadota</taxon>
        <taxon>Gammaproteobacteria</taxon>
        <taxon>Pseudomonadales</taxon>
        <taxon>Marinobacteraceae</taxon>
        <taxon>Tamilnaduibacter</taxon>
    </lineage>
</organism>
<dbReference type="Gene3D" id="1.25.40.10">
    <property type="entry name" value="Tetratricopeptide repeat domain"/>
    <property type="match status" value="1"/>
</dbReference>
<keyword evidence="6" id="KW-1185">Reference proteome</keyword>
<feature type="compositionally biased region" description="Low complexity" evidence="2">
    <location>
        <begin position="521"/>
        <end position="532"/>
    </location>
</feature>
<dbReference type="PROSITE" id="PS50005">
    <property type="entry name" value="TPR"/>
    <property type="match status" value="1"/>
</dbReference>
<proteinExistence type="predicted"/>
<feature type="domain" description="VWFA" evidence="4">
    <location>
        <begin position="97"/>
        <end position="203"/>
    </location>
</feature>
<feature type="compositionally biased region" description="Polar residues" evidence="2">
    <location>
        <begin position="511"/>
        <end position="520"/>
    </location>
</feature>
<feature type="transmembrane region" description="Helical" evidence="3">
    <location>
        <begin position="65"/>
        <end position="83"/>
    </location>
</feature>
<name>A0A2A2I4X7_9GAMM</name>
<keyword evidence="3" id="KW-1133">Transmembrane helix</keyword>
<dbReference type="PANTHER" id="PTHR22550:SF14">
    <property type="entry name" value="VWFA DOMAIN-CONTAINING PROTEIN"/>
    <property type="match status" value="1"/>
</dbReference>
<dbReference type="Proteomes" id="UP000218332">
    <property type="component" value="Unassembled WGS sequence"/>
</dbReference>
<evidence type="ECO:0000313" key="6">
    <source>
        <dbReference type="Proteomes" id="UP000218332"/>
    </source>
</evidence>
<keyword evidence="3" id="KW-0472">Membrane</keyword>
<accession>A0A2A2I4X7</accession>
<keyword evidence="1" id="KW-0802">TPR repeat</keyword>
<dbReference type="Pfam" id="PF13519">
    <property type="entry name" value="VWA_2"/>
    <property type="match status" value="1"/>
</dbReference>
<dbReference type="SUPFAM" id="SSF53300">
    <property type="entry name" value="vWA-like"/>
    <property type="match status" value="1"/>
</dbReference>
<gene>
    <name evidence="5" type="ORF">CF392_05805</name>
</gene>
<dbReference type="InterPro" id="IPR036465">
    <property type="entry name" value="vWFA_dom_sf"/>
</dbReference>
<keyword evidence="3" id="KW-0812">Transmembrane</keyword>
<evidence type="ECO:0000313" key="5">
    <source>
        <dbReference type="EMBL" id="PAV26448.1"/>
    </source>
</evidence>
<reference evidence="5 6" key="1">
    <citation type="submission" date="2017-07" db="EMBL/GenBank/DDBJ databases">
        <title>Tamlnaduibacter salinus (Mi-7) genome sequencing.</title>
        <authorList>
            <person name="Verma A."/>
            <person name="Krishnamurthi S."/>
        </authorList>
    </citation>
    <scope>NUCLEOTIDE SEQUENCE [LARGE SCALE GENOMIC DNA]</scope>
    <source>
        <strain evidence="5 6">Mi-7</strain>
    </source>
</reference>
<protein>
    <recommendedName>
        <fullName evidence="4">VWFA domain-containing protein</fullName>
    </recommendedName>
</protein>
<dbReference type="PROSITE" id="PS50293">
    <property type="entry name" value="TPR_REGION"/>
    <property type="match status" value="1"/>
</dbReference>
<dbReference type="InterPro" id="IPR011990">
    <property type="entry name" value="TPR-like_helical_dom_sf"/>
</dbReference>
<dbReference type="Pfam" id="PF00515">
    <property type="entry name" value="TPR_1"/>
    <property type="match status" value="1"/>
</dbReference>
<feature type="region of interest" description="Disordered" evidence="2">
    <location>
        <begin position="453"/>
        <end position="602"/>
    </location>
</feature>
<feature type="repeat" description="TPR" evidence="1">
    <location>
        <begin position="406"/>
        <end position="439"/>
    </location>
</feature>
<dbReference type="Gene3D" id="3.40.50.410">
    <property type="entry name" value="von Willebrand factor, type A domain"/>
    <property type="match status" value="1"/>
</dbReference>
<dbReference type="EMBL" id="NMPM01000023">
    <property type="protein sequence ID" value="PAV26448.1"/>
    <property type="molecule type" value="Genomic_DNA"/>
</dbReference>
<dbReference type="RefSeq" id="WP_095610528.1">
    <property type="nucleotide sequence ID" value="NZ_NMPM01000023.1"/>
</dbReference>
<dbReference type="InterPro" id="IPR002035">
    <property type="entry name" value="VWF_A"/>
</dbReference>
<dbReference type="PANTHER" id="PTHR22550">
    <property type="entry name" value="SPORE GERMINATION PROTEIN"/>
    <property type="match status" value="1"/>
</dbReference>
<evidence type="ECO:0000259" key="4">
    <source>
        <dbReference type="Pfam" id="PF13519"/>
    </source>
</evidence>
<dbReference type="AlphaFoldDB" id="A0A2A2I4X7"/>
<dbReference type="SUPFAM" id="SSF48452">
    <property type="entry name" value="TPR-like"/>
    <property type="match status" value="1"/>
</dbReference>
<evidence type="ECO:0000256" key="2">
    <source>
        <dbReference type="SAM" id="MobiDB-lite"/>
    </source>
</evidence>
<feature type="compositionally biased region" description="Basic and acidic residues" evidence="2">
    <location>
        <begin position="587"/>
        <end position="602"/>
    </location>
</feature>
<feature type="transmembrane region" description="Helical" evidence="3">
    <location>
        <begin position="6"/>
        <end position="25"/>
    </location>
</feature>
<comment type="caution">
    <text evidence="5">The sequence shown here is derived from an EMBL/GenBank/DDBJ whole genome shotgun (WGS) entry which is preliminary data.</text>
</comment>
<feature type="compositionally biased region" description="Low complexity" evidence="2">
    <location>
        <begin position="459"/>
        <end position="510"/>
    </location>
</feature>
<dbReference type="SMART" id="SM00028">
    <property type="entry name" value="TPR"/>
    <property type="match status" value="1"/>
</dbReference>
<dbReference type="InterPro" id="IPR019734">
    <property type="entry name" value="TPR_rpt"/>
</dbReference>